<protein>
    <submittedName>
        <fullName evidence="3">ABC transporter substrate-binding protein</fullName>
    </submittedName>
</protein>
<reference evidence="3" key="2">
    <citation type="submission" date="2020-09" db="EMBL/GenBank/DDBJ databases">
        <authorList>
            <person name="Sun Q."/>
            <person name="Zhou Y."/>
        </authorList>
    </citation>
    <scope>NUCLEOTIDE SEQUENCE</scope>
    <source>
        <strain evidence="3">CGMCC 1.16012</strain>
    </source>
</reference>
<dbReference type="SUPFAM" id="SSF53850">
    <property type="entry name" value="Periplasmic binding protein-like II"/>
    <property type="match status" value="1"/>
</dbReference>
<evidence type="ECO:0000313" key="3">
    <source>
        <dbReference type="EMBL" id="GGE63191.1"/>
    </source>
</evidence>
<reference evidence="3" key="1">
    <citation type="journal article" date="2014" name="Int. J. Syst. Evol. Microbiol.">
        <title>Complete genome sequence of Corynebacterium casei LMG S-19264T (=DSM 44701T), isolated from a smear-ripened cheese.</title>
        <authorList>
            <consortium name="US DOE Joint Genome Institute (JGI-PGF)"/>
            <person name="Walter F."/>
            <person name="Albersmeier A."/>
            <person name="Kalinowski J."/>
            <person name="Ruckert C."/>
        </authorList>
    </citation>
    <scope>NUCLEOTIDE SEQUENCE</scope>
    <source>
        <strain evidence="3">CGMCC 1.16012</strain>
    </source>
</reference>
<dbReference type="EMBL" id="BMKN01000005">
    <property type="protein sequence ID" value="GGE63191.1"/>
    <property type="molecule type" value="Genomic_DNA"/>
</dbReference>
<dbReference type="PANTHER" id="PTHR35936">
    <property type="entry name" value="MEMBRANE-BOUND LYTIC MUREIN TRANSGLYCOSYLASE F"/>
    <property type="match status" value="1"/>
</dbReference>
<dbReference type="SMART" id="SM00062">
    <property type="entry name" value="PBPb"/>
    <property type="match status" value="1"/>
</dbReference>
<dbReference type="AlphaFoldDB" id="A0A917EN50"/>
<evidence type="ECO:0000259" key="2">
    <source>
        <dbReference type="SMART" id="SM00062"/>
    </source>
</evidence>
<accession>A0A917EN50</accession>
<gene>
    <name evidence="3" type="ORF">GCM10011517_33600</name>
</gene>
<keyword evidence="1" id="KW-0732">Signal</keyword>
<comment type="caution">
    <text evidence="3">The sequence shown here is derived from an EMBL/GenBank/DDBJ whole genome shotgun (WGS) entry which is preliminary data.</text>
</comment>
<sequence length="226" mass="23886">MKTQMSGLATNGVLRAAINTGNRALVQVIDGVPLGVSPALARRLADEIGAQLSPVIYDGAGKVFNDAQADVWDVGFLAIDSIRAEKVSFTRPYHTIEATYAVRIGGPVQGVEDVDRAGITVLTSTGSAYDMHLTASLEHAQLQRSGTPTESFAEFRQGNADVVAGVRASLERFFRNDPNVQVLDGVLTKVEQAMVLPGADNPLITALDDFVARAITDGFVASETGA</sequence>
<dbReference type="Pfam" id="PF00497">
    <property type="entry name" value="SBP_bac_3"/>
    <property type="match status" value="1"/>
</dbReference>
<keyword evidence="4" id="KW-1185">Reference proteome</keyword>
<dbReference type="PANTHER" id="PTHR35936:SF17">
    <property type="entry name" value="ARGININE-BINDING EXTRACELLULAR PROTEIN ARTP"/>
    <property type="match status" value="1"/>
</dbReference>
<organism evidence="3 4">
    <name type="scientific">Actibacterium pelagium</name>
    <dbReference type="NCBI Taxonomy" id="2029103"/>
    <lineage>
        <taxon>Bacteria</taxon>
        <taxon>Pseudomonadati</taxon>
        <taxon>Pseudomonadota</taxon>
        <taxon>Alphaproteobacteria</taxon>
        <taxon>Rhodobacterales</taxon>
        <taxon>Roseobacteraceae</taxon>
        <taxon>Actibacterium</taxon>
    </lineage>
</organism>
<dbReference type="Proteomes" id="UP000606730">
    <property type="component" value="Unassembled WGS sequence"/>
</dbReference>
<dbReference type="InterPro" id="IPR001638">
    <property type="entry name" value="Solute-binding_3/MltF_N"/>
</dbReference>
<evidence type="ECO:0000256" key="1">
    <source>
        <dbReference type="ARBA" id="ARBA00022729"/>
    </source>
</evidence>
<name>A0A917EN50_9RHOB</name>
<evidence type="ECO:0000313" key="4">
    <source>
        <dbReference type="Proteomes" id="UP000606730"/>
    </source>
</evidence>
<dbReference type="Gene3D" id="3.40.190.10">
    <property type="entry name" value="Periplasmic binding protein-like II"/>
    <property type="match status" value="2"/>
</dbReference>
<proteinExistence type="predicted"/>
<feature type="domain" description="Solute-binding protein family 3/N-terminal" evidence="2">
    <location>
        <begin position="13"/>
        <end position="223"/>
    </location>
</feature>